<evidence type="ECO:0000313" key="2">
    <source>
        <dbReference type="Proteomes" id="UP000494365"/>
    </source>
</evidence>
<protein>
    <recommendedName>
        <fullName evidence="3">HEXXH motif domain-containing protein</fullName>
    </recommendedName>
</protein>
<keyword evidence="2" id="KW-1185">Reference proteome</keyword>
<organism evidence="1 2">
    <name type="scientific">Paraburkholderia ultramafica</name>
    <dbReference type="NCBI Taxonomy" id="1544867"/>
    <lineage>
        <taxon>Bacteria</taxon>
        <taxon>Pseudomonadati</taxon>
        <taxon>Pseudomonadota</taxon>
        <taxon>Betaproteobacteria</taxon>
        <taxon>Burkholderiales</taxon>
        <taxon>Burkholderiaceae</taxon>
        <taxon>Paraburkholderia</taxon>
    </lineage>
</organism>
<accession>A0A6S7DDH5</accession>
<dbReference type="EMBL" id="CADIKK010000033">
    <property type="protein sequence ID" value="CAB3802417.1"/>
    <property type="molecule type" value="Genomic_DNA"/>
</dbReference>
<sequence length="363" mass="39799">MHGELNPDCLGDALSWIGDTDLAERLDAAFTAESEAALRVRISPSVAERLDCLSGACRNRLVRAPEITRQTLFAPTLTPSQIDAFVDSAVQVESALIGVGLQPTAARWSALGDVMLADDGTFLWWPQITGANPISLDFGSPWAQRIDLSGRLEFCTVSRPALTDVEVHFIHGRLVGAMGELQQLSPVLPKFVSLCTRVLVLQIDPLNAYVASGSNGRFVGRSFIANPQRAEATTDCLAEAVVHEAIHGLMYCESLHRPWACGDAAVEVARVESPWTGRALPIRPFLEAACVWFGLVHLWALALRSERFERKAAHMRLMRSVRGFCRGSLVDRARPWWHEIRPDVLTAVDCLQARVVEALGDAT</sequence>
<name>A0A6S7DDH5_9BURK</name>
<gene>
    <name evidence="1" type="ORF">LMG28614_05604</name>
</gene>
<reference evidence="1 2" key="1">
    <citation type="submission" date="2020-04" db="EMBL/GenBank/DDBJ databases">
        <authorList>
            <person name="De Canck E."/>
        </authorList>
    </citation>
    <scope>NUCLEOTIDE SEQUENCE [LARGE SCALE GENOMIC DNA]</scope>
    <source>
        <strain evidence="1 2">LMG 28614</strain>
    </source>
</reference>
<evidence type="ECO:0000313" key="1">
    <source>
        <dbReference type="EMBL" id="CAB3802417.1"/>
    </source>
</evidence>
<dbReference type="Proteomes" id="UP000494365">
    <property type="component" value="Unassembled WGS sequence"/>
</dbReference>
<proteinExistence type="predicted"/>
<dbReference type="AlphaFoldDB" id="A0A6S7DDH5"/>
<dbReference type="RefSeq" id="WP_175152617.1">
    <property type="nucleotide sequence ID" value="NZ_CADIKK010000033.1"/>
</dbReference>
<evidence type="ECO:0008006" key="3">
    <source>
        <dbReference type="Google" id="ProtNLM"/>
    </source>
</evidence>